<evidence type="ECO:0000256" key="1">
    <source>
        <dbReference type="SAM" id="MobiDB-lite"/>
    </source>
</evidence>
<reference evidence="2 3" key="1">
    <citation type="journal article" date="2019" name="Sci. Rep.">
        <title>Orb-weaving spider Araneus ventricosus genome elucidates the spidroin gene catalogue.</title>
        <authorList>
            <person name="Kono N."/>
            <person name="Nakamura H."/>
            <person name="Ohtoshi R."/>
            <person name="Moran D.A.P."/>
            <person name="Shinohara A."/>
            <person name="Yoshida Y."/>
            <person name="Fujiwara M."/>
            <person name="Mori M."/>
            <person name="Tomita M."/>
            <person name="Arakawa K."/>
        </authorList>
    </citation>
    <scope>NUCLEOTIDE SEQUENCE [LARGE SCALE GENOMIC DNA]</scope>
</reference>
<comment type="caution">
    <text evidence="2">The sequence shown here is derived from an EMBL/GenBank/DDBJ whole genome shotgun (WGS) entry which is preliminary data.</text>
</comment>
<dbReference type="Proteomes" id="UP000499080">
    <property type="component" value="Unassembled WGS sequence"/>
</dbReference>
<dbReference type="AlphaFoldDB" id="A0A4Y2HDM0"/>
<dbReference type="EMBL" id="BGPR01001866">
    <property type="protein sequence ID" value="GBM63395.1"/>
    <property type="molecule type" value="Genomic_DNA"/>
</dbReference>
<feature type="region of interest" description="Disordered" evidence="1">
    <location>
        <begin position="16"/>
        <end position="37"/>
    </location>
</feature>
<keyword evidence="3" id="KW-1185">Reference proteome</keyword>
<proteinExistence type="predicted"/>
<organism evidence="2 3">
    <name type="scientific">Araneus ventricosus</name>
    <name type="common">Orbweaver spider</name>
    <name type="synonym">Epeira ventricosa</name>
    <dbReference type="NCBI Taxonomy" id="182803"/>
    <lineage>
        <taxon>Eukaryota</taxon>
        <taxon>Metazoa</taxon>
        <taxon>Ecdysozoa</taxon>
        <taxon>Arthropoda</taxon>
        <taxon>Chelicerata</taxon>
        <taxon>Arachnida</taxon>
        <taxon>Araneae</taxon>
        <taxon>Araneomorphae</taxon>
        <taxon>Entelegynae</taxon>
        <taxon>Araneoidea</taxon>
        <taxon>Araneidae</taxon>
        <taxon>Araneus</taxon>
    </lineage>
</organism>
<protein>
    <submittedName>
        <fullName evidence="2">Uncharacterized protein</fullName>
    </submittedName>
</protein>
<gene>
    <name evidence="2" type="ORF">AVEN_82250_1</name>
</gene>
<name>A0A4Y2HDM0_ARAVE</name>
<evidence type="ECO:0000313" key="3">
    <source>
        <dbReference type="Proteomes" id="UP000499080"/>
    </source>
</evidence>
<sequence>MRMALEAQYPTLQTATLRGKVSASGPEVPGSNPDSTEDPRCMWAWCTLNLSSWVKRPPAGVEQELGMPTHVCRSRHLTMVQNPEVLAK</sequence>
<accession>A0A4Y2HDM0</accession>
<evidence type="ECO:0000313" key="2">
    <source>
        <dbReference type="EMBL" id="GBM63395.1"/>
    </source>
</evidence>